<protein>
    <recommendedName>
        <fullName evidence="2">Dermonecrotic toxin N-terminal domain-containing protein</fullName>
    </recommendedName>
</protein>
<keyword evidence="4" id="KW-1185">Reference proteome</keyword>
<reference evidence="3 4" key="1">
    <citation type="submission" date="2015-10" db="EMBL/GenBank/DDBJ databases">
        <title>Pseudomonas helleri sp. nov. and Pseudomonas weihenstephanensis sp. nov., isolated from raw cows milk.</title>
        <authorList>
            <person name="Von Neubeck M."/>
            <person name="Huptas C."/>
            <person name="Wenning M."/>
            <person name="Scherer S."/>
        </authorList>
    </citation>
    <scope>NUCLEOTIDE SEQUENCE [LARGE SCALE GENOMIC DNA]</scope>
    <source>
        <strain evidence="3 4">BSTT44</strain>
    </source>
</reference>
<dbReference type="EMBL" id="LLWH01000220">
    <property type="protein sequence ID" value="KQB51862.1"/>
    <property type="molecule type" value="Genomic_DNA"/>
</dbReference>
<evidence type="ECO:0000313" key="4">
    <source>
        <dbReference type="Proteomes" id="UP000050342"/>
    </source>
</evidence>
<feature type="coiled-coil region" evidence="1">
    <location>
        <begin position="957"/>
        <end position="984"/>
    </location>
</feature>
<name>A0A0Q1CBX1_9PSED</name>
<evidence type="ECO:0000259" key="2">
    <source>
        <dbReference type="Pfam" id="PF20178"/>
    </source>
</evidence>
<evidence type="ECO:0000256" key="1">
    <source>
        <dbReference type="SAM" id="Coils"/>
    </source>
</evidence>
<dbReference type="Proteomes" id="UP000050342">
    <property type="component" value="Unassembled WGS sequence"/>
</dbReference>
<dbReference type="OrthoDB" id="7003488at2"/>
<gene>
    <name evidence="3" type="ORF">AQS70_04610</name>
</gene>
<dbReference type="RefSeq" id="WP_055104667.1">
    <property type="nucleotide sequence ID" value="NZ_LLWH01000220.1"/>
</dbReference>
<proteinExistence type="predicted"/>
<dbReference type="InterPro" id="IPR046673">
    <property type="entry name" value="ToxA_N"/>
</dbReference>
<comment type="caution">
    <text evidence="3">The sequence shown here is derived from an EMBL/GenBank/DDBJ whole genome shotgun (WGS) entry which is preliminary data.</text>
</comment>
<keyword evidence="1" id="KW-0175">Coiled coil</keyword>
<feature type="domain" description="Dermonecrotic toxin N-terminal" evidence="2">
    <location>
        <begin position="390"/>
        <end position="626"/>
    </location>
</feature>
<sequence length="1569" mass="176605">MFNSDQSPSPSPLPLYATQIIQQAVTAQFEFRPTVRSVVTQLLLTRLSQLFRQHTFNLAQTYVVLTVDGGGKTLASPRYRLLIDVVLEHVANRKSLNYRYYKPTECYVAVSASVPPASGFTSLEPMSAIEPVLLDVIEIWQASLQQALITFWNQPSSAGPTRLQWLAQVIHDQLLISNSTTPNLSDYQRNVVFQVLRFPYRNERRISSGLDPKTKVFNVSARLVGGEVSRVLIPDILIKNINGGQSTYCYCTVAGKIEWFSDMNLFTRSWSMQLTSKYHVDEVRCVMYEPGTSFLEAQALCVLERQLDAIEGLSQPLALVELERRVKALTNAAAVFVNVGLEQQSDVALINSRLPSWLKNASQADRFAYRSHLIAVASSHERANGKRFTDDVPDLHTSAVNELRIQMQIDQPQAPGYDPDDILLTFIDPLGPGGEGTIGTLNPYTMTLTQLAIENLSAIRSGRMTIGHAKAQLIQDWWMTPDYIKRLVHKVNIGKVYPQWIRACLLSSPEEIKRRARLYAEELIAHLPLQALECKVRRLYHFTQRGYRVVKALMSFDPEKRFVDKDKIVIRHLAFLSTPGVAAHSVPGMFLIGPQDEKNGCHVLYRPFHDEPLVEYPTWASVFTAIATPGALQETVLAWLPSSTRKIYEAGGFYRLNVASTSVHGDQSFPVPAGAAKLSTVAVDQGSEYNELYMDMVNTLSTLADRQTVSNVEQCWQSIITGGWLLFSSIVPNLPLTGPLRIIAGVGITYLAVHNDIEALRSQNEQDKTSAIIDLIFNCALALLHVRTNNPQPLLTVNEANIFLLPDAVKPSVVRSPVAIVASYYTQEIPVGDNYTHLDFAWFSASQEKLADWQRGWLERNSIKSNLTQVEYIDKGPYKGLQKSDGKLFVRIQEVNYRIQLEAEGVILVNPNNPSDRGPSIIGNEAGIWTYDLRIRLRGGGPTTRLDIKKEQRLKRFGELREKLMRYNERTKVMEEEIAVVEKASEKANKKEGGNTATSTERQSALEKYIEVMERQKPEYENSLAWFLEKQTLLAQDNDLAQLVGFYKYLIRLTSNLFDAYSGLVVVYHDRYPSVFSSEGGPVNMEVLESEAYKKDSPFINSSWDKAAGYSQELKGLVNKLRDIPKFGRAAALDAQKYYVHYDRTGSIHSRSAVMCRAYQLTTFSELVMTTLGSDEWSQLREILFSLHLTALTQYELENEALFSIVERTEVLESIRERYARTEDVLAIFRDEASASINSVAFEQLLSVIRELDVRADEMLKEQSDPETEWLPVQATPARVATYTRKIVRTRKKGILIGSLRKGLGQGEAEVVDVGGLPSTEAQGAVGSAQPTVVFTETAPNQWVEVEPTPVVLPIRPLTVLKAEANKLVDNVNAQIRRVKGYAKRSKFPLELEEILDRYAQKLDALEVEIKRATPNEKPVENPKPGTVQMYLKRLVNGAAYLREQGLAILLSLPPTAAVVESLLERKHVSIAKINQRVAMQGERQDFVQEYEVKNTEGKVLWYAHLHYKELNSPAQDVQAAHFKLAAQRYDSQPAQDAKAKRGRVPIQVYYGIISQKMLTEHFLPLDEQ</sequence>
<organism evidence="3 4">
    <name type="scientific">Pseudomonas endophytica</name>
    <dbReference type="NCBI Taxonomy" id="1563157"/>
    <lineage>
        <taxon>Bacteria</taxon>
        <taxon>Pseudomonadati</taxon>
        <taxon>Pseudomonadota</taxon>
        <taxon>Gammaproteobacteria</taxon>
        <taxon>Pseudomonadales</taxon>
        <taxon>Pseudomonadaceae</taxon>
        <taxon>Pseudomonas</taxon>
    </lineage>
</organism>
<dbReference type="Pfam" id="PF20178">
    <property type="entry name" value="ToxA_N"/>
    <property type="match status" value="1"/>
</dbReference>
<accession>A0A0Q1CBX1</accession>
<evidence type="ECO:0000313" key="3">
    <source>
        <dbReference type="EMBL" id="KQB51862.1"/>
    </source>
</evidence>